<evidence type="ECO:0000313" key="1">
    <source>
        <dbReference type="EMBL" id="TQV76794.1"/>
    </source>
</evidence>
<dbReference type="OrthoDB" id="121633at2"/>
<sequence>MLVEVYSRKLNDSQALKTYVHRRLGFALDRFTNRITRVHVRLADINGPRGGKDKSCLMQVFFDQMPHILIESLDESIFSAIDNAAERARRAITSRFGKQQRIQRLAVLNQREQLETIYSESEVVQQNSEASKERVHAY</sequence>
<dbReference type="EMBL" id="VIKR01000001">
    <property type="protein sequence ID" value="TQV76794.1"/>
    <property type="molecule type" value="Genomic_DNA"/>
</dbReference>
<reference evidence="1 2" key="1">
    <citation type="submission" date="2019-06" db="EMBL/GenBank/DDBJ databases">
        <title>Draft genome of Aliikangiella marina GYP-15.</title>
        <authorList>
            <person name="Wang G."/>
        </authorList>
    </citation>
    <scope>NUCLEOTIDE SEQUENCE [LARGE SCALE GENOMIC DNA]</scope>
    <source>
        <strain evidence="1 2">GYP-15</strain>
    </source>
</reference>
<evidence type="ECO:0000313" key="2">
    <source>
        <dbReference type="Proteomes" id="UP000317839"/>
    </source>
</evidence>
<keyword evidence="2" id="KW-1185">Reference proteome</keyword>
<proteinExistence type="predicted"/>
<dbReference type="RefSeq" id="WP_142888154.1">
    <property type="nucleotide sequence ID" value="NZ_VIKR01000001.1"/>
</dbReference>
<organism evidence="1 2">
    <name type="scientific">Aliikangiella marina</name>
    <dbReference type="NCBI Taxonomy" id="1712262"/>
    <lineage>
        <taxon>Bacteria</taxon>
        <taxon>Pseudomonadati</taxon>
        <taxon>Pseudomonadota</taxon>
        <taxon>Gammaproteobacteria</taxon>
        <taxon>Oceanospirillales</taxon>
        <taxon>Pleioneaceae</taxon>
        <taxon>Aliikangiella</taxon>
    </lineage>
</organism>
<protein>
    <submittedName>
        <fullName evidence="1">HPF/RaiA family ribosome-associated protein</fullName>
    </submittedName>
</protein>
<accession>A0A545THU2</accession>
<dbReference type="InterPro" id="IPR003489">
    <property type="entry name" value="RHF/RaiA"/>
</dbReference>
<dbReference type="InterPro" id="IPR036567">
    <property type="entry name" value="RHF-like"/>
</dbReference>
<dbReference type="AlphaFoldDB" id="A0A545THU2"/>
<gene>
    <name evidence="1" type="ORF">FLL45_02225</name>
</gene>
<name>A0A545THU2_9GAMM</name>
<dbReference type="SUPFAM" id="SSF69754">
    <property type="entry name" value="Ribosome binding protein Y (YfiA homologue)"/>
    <property type="match status" value="1"/>
</dbReference>
<dbReference type="Proteomes" id="UP000317839">
    <property type="component" value="Unassembled WGS sequence"/>
</dbReference>
<dbReference type="Pfam" id="PF02482">
    <property type="entry name" value="Ribosomal_S30AE"/>
    <property type="match status" value="1"/>
</dbReference>
<dbReference type="Gene3D" id="3.30.160.100">
    <property type="entry name" value="Ribosome hibernation promotion factor-like"/>
    <property type="match status" value="1"/>
</dbReference>
<comment type="caution">
    <text evidence="1">The sequence shown here is derived from an EMBL/GenBank/DDBJ whole genome shotgun (WGS) entry which is preliminary data.</text>
</comment>